<name>A0ABW2RLP8_9BACL</name>
<keyword evidence="3" id="KW-1133">Transmembrane helix</keyword>
<dbReference type="PANTHER" id="PTHR30535">
    <property type="entry name" value="VITAMIN B12-BINDING PROTEIN"/>
    <property type="match status" value="1"/>
</dbReference>
<dbReference type="EMBL" id="JBHTBW010000040">
    <property type="protein sequence ID" value="MFC7441900.1"/>
    <property type="molecule type" value="Genomic_DNA"/>
</dbReference>
<dbReference type="Gene3D" id="3.40.50.1980">
    <property type="entry name" value="Nitrogenase molybdenum iron protein domain"/>
    <property type="match status" value="2"/>
</dbReference>
<comment type="similarity">
    <text evidence="1">Belongs to the bacterial solute-binding protein 8 family.</text>
</comment>
<dbReference type="RefSeq" id="WP_379865419.1">
    <property type="nucleotide sequence ID" value="NZ_JBHTBW010000040.1"/>
</dbReference>
<keyword evidence="3" id="KW-0812">Transmembrane</keyword>
<feature type="domain" description="Fe/B12 periplasmic-binding" evidence="4">
    <location>
        <begin position="102"/>
        <end position="347"/>
    </location>
</feature>
<dbReference type="InterPro" id="IPR054828">
    <property type="entry name" value="Vit_B12_bind_prot"/>
</dbReference>
<evidence type="ECO:0000256" key="1">
    <source>
        <dbReference type="ARBA" id="ARBA00008814"/>
    </source>
</evidence>
<dbReference type="Proteomes" id="UP001596500">
    <property type="component" value="Unassembled WGS sequence"/>
</dbReference>
<reference evidence="6" key="1">
    <citation type="journal article" date="2019" name="Int. J. Syst. Evol. Microbiol.">
        <title>The Global Catalogue of Microorganisms (GCM) 10K type strain sequencing project: providing services to taxonomists for standard genome sequencing and annotation.</title>
        <authorList>
            <consortium name="The Broad Institute Genomics Platform"/>
            <consortium name="The Broad Institute Genome Sequencing Center for Infectious Disease"/>
            <person name="Wu L."/>
            <person name="Ma J."/>
        </authorList>
    </citation>
    <scope>NUCLEOTIDE SEQUENCE [LARGE SCALE GENOMIC DNA]</scope>
    <source>
        <strain evidence="6">CGMCC 1.12942</strain>
    </source>
</reference>
<gene>
    <name evidence="5" type="ORF">ACFQNG_12435</name>
</gene>
<dbReference type="NCBIfam" id="NF038402">
    <property type="entry name" value="TroA_like"/>
    <property type="match status" value="1"/>
</dbReference>
<dbReference type="CDD" id="cd01144">
    <property type="entry name" value="BtuF"/>
    <property type="match status" value="1"/>
</dbReference>
<dbReference type="PANTHER" id="PTHR30535:SF34">
    <property type="entry name" value="MOLYBDATE-BINDING PROTEIN MOLA"/>
    <property type="match status" value="1"/>
</dbReference>
<accession>A0ABW2RLP8</accession>
<evidence type="ECO:0000256" key="3">
    <source>
        <dbReference type="SAM" id="Phobius"/>
    </source>
</evidence>
<protein>
    <submittedName>
        <fullName evidence="5">ABC transporter substrate-binding protein</fullName>
    </submittedName>
</protein>
<sequence length="352" mass="38569">MRAVESRVFFACSSPTCAHRDAQVFHVRIKKGEEFMTSMWKQRFGLLCLSVLLVLSVVGCGPSAPSGTAGGQSPVKPGAVDYPVEVKDQAGNKVTVKQEPKRIVSLMPSNTEIAYALQLDKKVVGVTTNDNYPEAVKKLPKVGDFKINVEKVVALKPDLVLANGANDKATLDQLKRLGIPVIVLDAKNIKDIYRSIAIVATAANAAREADNLIAKLQKEQRDIYAKVVDVPKEKRVKVFVELDPTLFTVGGDTFMNELVLAAGGVNVAAELKGWPQVSAEQVAKWNPDIIISSYGSTDQIMKRQGWSTVNAVKEKRVYAVDPNLTNRPGPRIFQGVKEMAEQFYPEKFGEEK</sequence>
<comment type="caution">
    <text evidence="5">The sequence shown here is derived from an EMBL/GenBank/DDBJ whole genome shotgun (WGS) entry which is preliminary data.</text>
</comment>
<keyword evidence="6" id="KW-1185">Reference proteome</keyword>
<dbReference type="SUPFAM" id="SSF53807">
    <property type="entry name" value="Helical backbone' metal receptor"/>
    <property type="match status" value="1"/>
</dbReference>
<evidence type="ECO:0000313" key="5">
    <source>
        <dbReference type="EMBL" id="MFC7441900.1"/>
    </source>
</evidence>
<evidence type="ECO:0000259" key="4">
    <source>
        <dbReference type="PROSITE" id="PS50983"/>
    </source>
</evidence>
<evidence type="ECO:0000313" key="6">
    <source>
        <dbReference type="Proteomes" id="UP001596500"/>
    </source>
</evidence>
<keyword evidence="2" id="KW-0732">Signal</keyword>
<evidence type="ECO:0000256" key="2">
    <source>
        <dbReference type="ARBA" id="ARBA00022729"/>
    </source>
</evidence>
<proteinExistence type="inferred from homology"/>
<feature type="transmembrane region" description="Helical" evidence="3">
    <location>
        <begin position="44"/>
        <end position="64"/>
    </location>
</feature>
<organism evidence="5 6">
    <name type="scientific">Laceyella putida</name>
    <dbReference type="NCBI Taxonomy" id="110101"/>
    <lineage>
        <taxon>Bacteria</taxon>
        <taxon>Bacillati</taxon>
        <taxon>Bacillota</taxon>
        <taxon>Bacilli</taxon>
        <taxon>Bacillales</taxon>
        <taxon>Thermoactinomycetaceae</taxon>
        <taxon>Laceyella</taxon>
    </lineage>
</organism>
<dbReference type="InterPro" id="IPR050902">
    <property type="entry name" value="ABC_Transporter_SBP"/>
</dbReference>
<keyword evidence="3" id="KW-0472">Membrane</keyword>
<dbReference type="Pfam" id="PF01497">
    <property type="entry name" value="Peripla_BP_2"/>
    <property type="match status" value="1"/>
</dbReference>
<dbReference type="InterPro" id="IPR002491">
    <property type="entry name" value="ABC_transptr_periplasmic_BD"/>
</dbReference>
<dbReference type="PROSITE" id="PS50983">
    <property type="entry name" value="FE_B12_PBP"/>
    <property type="match status" value="1"/>
</dbReference>